<dbReference type="SUPFAM" id="SSF88723">
    <property type="entry name" value="PIN domain-like"/>
    <property type="match status" value="1"/>
</dbReference>
<dbReference type="GO" id="GO:0004518">
    <property type="term" value="F:nuclease activity"/>
    <property type="evidence" value="ECO:0007669"/>
    <property type="project" value="UniProtKB-KW"/>
</dbReference>
<dbReference type="AlphaFoldDB" id="A0A2N9VXG3"/>
<evidence type="ECO:0000256" key="5">
    <source>
        <dbReference type="ARBA" id="ARBA00022801"/>
    </source>
</evidence>
<dbReference type="PANTHER" id="PTHR33653">
    <property type="entry name" value="RIBONUCLEASE VAPC2"/>
    <property type="match status" value="1"/>
</dbReference>
<keyword evidence="2" id="KW-1277">Toxin-antitoxin system</keyword>
<name>A0A2N9VXG3_9HYPH</name>
<keyword evidence="5" id="KW-0378">Hydrolase</keyword>
<dbReference type="InterPro" id="IPR050556">
    <property type="entry name" value="Type_II_TA_system_RNase"/>
</dbReference>
<evidence type="ECO:0000313" key="9">
    <source>
        <dbReference type="EMBL" id="PIO44181.1"/>
    </source>
</evidence>
<organism evidence="9 10">
    <name type="scientific">Phyllobacterium zundukense</name>
    <dbReference type="NCBI Taxonomy" id="1867719"/>
    <lineage>
        <taxon>Bacteria</taxon>
        <taxon>Pseudomonadati</taxon>
        <taxon>Pseudomonadota</taxon>
        <taxon>Alphaproteobacteria</taxon>
        <taxon>Hyphomicrobiales</taxon>
        <taxon>Phyllobacteriaceae</taxon>
        <taxon>Phyllobacterium</taxon>
    </lineage>
</organism>
<keyword evidence="6" id="KW-0460">Magnesium</keyword>
<evidence type="ECO:0000256" key="7">
    <source>
        <dbReference type="ARBA" id="ARBA00038093"/>
    </source>
</evidence>
<accession>A0A2N9VXG3</accession>
<evidence type="ECO:0000256" key="4">
    <source>
        <dbReference type="ARBA" id="ARBA00022723"/>
    </source>
</evidence>
<gene>
    <name evidence="9" type="ORF">B5P45_14250</name>
</gene>
<dbReference type="KEGG" id="pht:BLM14_03385"/>
<evidence type="ECO:0000256" key="2">
    <source>
        <dbReference type="ARBA" id="ARBA00022649"/>
    </source>
</evidence>
<sequence length="129" mass="14595">MIVVDSSVLIAHQRNIPIQSVQKLRSLKDLNSVIVGDLVMLEILQGARSEAEAKATEQRLRKFEIRNMLSTHIAVSAARNYRYLRLQGITIRKSIDMIIGTFCIEGGHQLLHHDRDFGPMVKHLGLQVL</sequence>
<dbReference type="Proteomes" id="UP000232163">
    <property type="component" value="Unassembled WGS sequence"/>
</dbReference>
<reference evidence="10" key="1">
    <citation type="journal article" date="2017" name="Int J Environ Stud">
        <title>Does the Miocene-Pliocene relict legume Oxytropis triphylla form nitrogen-fixing nodules with a combination of bacterial strains?</title>
        <authorList>
            <person name="Safronova V."/>
            <person name="Belimov A."/>
            <person name="Sazanova A."/>
            <person name="Kuznetsova I."/>
            <person name="Popova J."/>
            <person name="Andronov E."/>
            <person name="Verkhozina A."/>
            <person name="Tikhonovich I."/>
        </authorList>
    </citation>
    <scope>NUCLEOTIDE SEQUENCE [LARGE SCALE GENOMIC DNA]</scope>
    <source>
        <strain evidence="10">Tri-38</strain>
    </source>
</reference>
<dbReference type="InterPro" id="IPR029060">
    <property type="entry name" value="PIN-like_dom_sf"/>
</dbReference>
<dbReference type="OrthoDB" id="9811788at2"/>
<comment type="similarity">
    <text evidence="7">Belongs to the PINc/VapC protein family.</text>
</comment>
<evidence type="ECO:0000256" key="6">
    <source>
        <dbReference type="ARBA" id="ARBA00022842"/>
    </source>
</evidence>
<comment type="cofactor">
    <cofactor evidence="1">
        <name>Mg(2+)</name>
        <dbReference type="ChEBI" id="CHEBI:18420"/>
    </cofactor>
</comment>
<feature type="domain" description="PIN" evidence="8">
    <location>
        <begin position="2"/>
        <end position="117"/>
    </location>
</feature>
<dbReference type="EMBL" id="MZMT01000034">
    <property type="protein sequence ID" value="PIO44181.1"/>
    <property type="molecule type" value="Genomic_DNA"/>
</dbReference>
<comment type="caution">
    <text evidence="9">The sequence shown here is derived from an EMBL/GenBank/DDBJ whole genome shotgun (WGS) entry which is preliminary data.</text>
</comment>
<keyword evidence="10" id="KW-1185">Reference proteome</keyword>
<dbReference type="Gene3D" id="3.40.50.1010">
    <property type="entry name" value="5'-nuclease"/>
    <property type="match status" value="1"/>
</dbReference>
<dbReference type="GO" id="GO:0016787">
    <property type="term" value="F:hydrolase activity"/>
    <property type="evidence" value="ECO:0007669"/>
    <property type="project" value="UniProtKB-KW"/>
</dbReference>
<proteinExistence type="inferred from homology"/>
<evidence type="ECO:0000256" key="3">
    <source>
        <dbReference type="ARBA" id="ARBA00022722"/>
    </source>
</evidence>
<dbReference type="GO" id="GO:0046872">
    <property type="term" value="F:metal ion binding"/>
    <property type="evidence" value="ECO:0007669"/>
    <property type="project" value="UniProtKB-KW"/>
</dbReference>
<dbReference type="RefSeq" id="WP_099998096.1">
    <property type="nucleotide sequence ID" value="NZ_CP017940.1"/>
</dbReference>
<dbReference type="Pfam" id="PF01850">
    <property type="entry name" value="PIN"/>
    <property type="match status" value="1"/>
</dbReference>
<evidence type="ECO:0000256" key="1">
    <source>
        <dbReference type="ARBA" id="ARBA00001946"/>
    </source>
</evidence>
<evidence type="ECO:0000259" key="8">
    <source>
        <dbReference type="Pfam" id="PF01850"/>
    </source>
</evidence>
<protein>
    <submittedName>
        <fullName evidence="9">VapC toxin family PIN domain ribonuclease</fullName>
    </submittedName>
</protein>
<keyword evidence="3" id="KW-0540">Nuclease</keyword>
<dbReference type="CDD" id="cd18760">
    <property type="entry name" value="PIN_MtVapC3-like"/>
    <property type="match status" value="1"/>
</dbReference>
<keyword evidence="4" id="KW-0479">Metal-binding</keyword>
<evidence type="ECO:0000313" key="10">
    <source>
        <dbReference type="Proteomes" id="UP000232163"/>
    </source>
</evidence>
<dbReference type="InterPro" id="IPR002716">
    <property type="entry name" value="PIN_dom"/>
</dbReference>
<dbReference type="PANTHER" id="PTHR33653:SF1">
    <property type="entry name" value="RIBONUCLEASE VAPC2"/>
    <property type="match status" value="1"/>
</dbReference>